<proteinExistence type="predicted"/>
<dbReference type="InterPro" id="IPR013740">
    <property type="entry name" value="Redoxin"/>
</dbReference>
<dbReference type="InterPro" id="IPR013766">
    <property type="entry name" value="Thioredoxin_domain"/>
</dbReference>
<evidence type="ECO:0000256" key="3">
    <source>
        <dbReference type="ARBA" id="ARBA00023284"/>
    </source>
</evidence>
<dbReference type="SUPFAM" id="SSF52833">
    <property type="entry name" value="Thioredoxin-like"/>
    <property type="match status" value="1"/>
</dbReference>
<dbReference type="InterPro" id="IPR050553">
    <property type="entry name" value="Thioredoxin_ResA/DsbE_sf"/>
</dbReference>
<evidence type="ECO:0000313" key="6">
    <source>
        <dbReference type="Proteomes" id="UP000516072"/>
    </source>
</evidence>
<dbReference type="PANTHER" id="PTHR42852">
    <property type="entry name" value="THIOL:DISULFIDE INTERCHANGE PROTEIN DSBE"/>
    <property type="match status" value="1"/>
</dbReference>
<dbReference type="PANTHER" id="PTHR42852:SF18">
    <property type="entry name" value="CHROMOSOME UNDETERMINED SCAFFOLD_47, WHOLE GENOME SHOTGUN SEQUENCE"/>
    <property type="match status" value="1"/>
</dbReference>
<evidence type="ECO:0000256" key="1">
    <source>
        <dbReference type="ARBA" id="ARBA00004196"/>
    </source>
</evidence>
<dbReference type="PROSITE" id="PS51352">
    <property type="entry name" value="THIOREDOXIN_2"/>
    <property type="match status" value="1"/>
</dbReference>
<keyword evidence="2" id="KW-0201">Cytochrome c-type biogenesis</keyword>
<keyword evidence="3" id="KW-0676">Redox-active center</keyword>
<dbReference type="KEGG" id="ntg:NSCAC_1547"/>
<evidence type="ECO:0000256" key="2">
    <source>
        <dbReference type="ARBA" id="ARBA00022748"/>
    </source>
</evidence>
<reference evidence="5 6" key="1">
    <citation type="submission" date="2020-03" db="EMBL/GenBank/DDBJ databases">
        <authorList>
            <person name="Picone N."/>
        </authorList>
    </citation>
    <scope>NUCLEOTIDE SEQUENCE [LARGE SCALE GENOMIC DNA]</scope>
    <source>
        <strain evidence="5">NSCAC1</strain>
    </source>
</reference>
<keyword evidence="6" id="KW-1185">Reference proteome</keyword>
<dbReference type="Pfam" id="PF08534">
    <property type="entry name" value="Redoxin"/>
    <property type="match status" value="1"/>
</dbReference>
<dbReference type="GO" id="GO:0030313">
    <property type="term" value="C:cell envelope"/>
    <property type="evidence" value="ECO:0007669"/>
    <property type="project" value="UniProtKB-SubCell"/>
</dbReference>
<name>A0A7G1QBD4_9GAMM</name>
<feature type="domain" description="Thioredoxin" evidence="4">
    <location>
        <begin position="35"/>
        <end position="175"/>
    </location>
</feature>
<dbReference type="InterPro" id="IPR036249">
    <property type="entry name" value="Thioredoxin-like_sf"/>
</dbReference>
<dbReference type="AlphaFoldDB" id="A0A7G1QBD4"/>
<evidence type="ECO:0000259" key="4">
    <source>
        <dbReference type="PROSITE" id="PS51352"/>
    </source>
</evidence>
<dbReference type="CDD" id="cd02966">
    <property type="entry name" value="TlpA_like_family"/>
    <property type="match status" value="1"/>
</dbReference>
<dbReference type="Proteomes" id="UP000516072">
    <property type="component" value="Chromosome"/>
</dbReference>
<dbReference type="EMBL" id="LR778175">
    <property type="protein sequence ID" value="CAB1277191.1"/>
    <property type="molecule type" value="Genomic_DNA"/>
</dbReference>
<dbReference type="Gene3D" id="3.40.30.10">
    <property type="entry name" value="Glutaredoxin"/>
    <property type="match status" value="1"/>
</dbReference>
<gene>
    <name evidence="5" type="ORF">NSCAC_1547</name>
</gene>
<protein>
    <submittedName>
        <fullName evidence="5">Alkyl hydroperoxide reductase/ Thiol specific antioxidant/ Mal allergen</fullName>
    </submittedName>
</protein>
<organism evidence="5 6">
    <name type="scientific">Candidatus Nitrosacidococcus tergens</name>
    <dbReference type="NCBI Taxonomy" id="553981"/>
    <lineage>
        <taxon>Bacteria</taxon>
        <taxon>Pseudomonadati</taxon>
        <taxon>Pseudomonadota</taxon>
        <taxon>Gammaproteobacteria</taxon>
        <taxon>Chromatiales</taxon>
        <taxon>Chromatiaceae</taxon>
        <taxon>Candidatus Nitrosacidococcus</taxon>
    </lineage>
</organism>
<dbReference type="GO" id="GO:0017004">
    <property type="term" value="P:cytochrome complex assembly"/>
    <property type="evidence" value="ECO:0007669"/>
    <property type="project" value="UniProtKB-KW"/>
</dbReference>
<dbReference type="RefSeq" id="WP_197744211.1">
    <property type="nucleotide sequence ID" value="NZ_LR778175.1"/>
</dbReference>
<dbReference type="PROSITE" id="PS00194">
    <property type="entry name" value="THIOREDOXIN_1"/>
    <property type="match status" value="1"/>
</dbReference>
<evidence type="ECO:0000313" key="5">
    <source>
        <dbReference type="EMBL" id="CAB1277191.1"/>
    </source>
</evidence>
<dbReference type="GO" id="GO:0015036">
    <property type="term" value="F:disulfide oxidoreductase activity"/>
    <property type="evidence" value="ECO:0007669"/>
    <property type="project" value="UniProtKB-ARBA"/>
</dbReference>
<dbReference type="InterPro" id="IPR017937">
    <property type="entry name" value="Thioredoxin_CS"/>
</dbReference>
<sequence>MNQIARWPLLLVVALVAGISGYIVNQLHQGKEQSVMIGTYRPDFQLPDVNGIQHNISEWDRQVIIVNFWATWCPPCLREIPNFIELQKSLGNKGLQFIGVAIDKIESVKPFVKEHNINYPILIDEGADAIVSKNYGNSLDVVPYTVVIDQNGKIIYTHAGELDKKTIEGVVLPLL</sequence>
<accession>A0A7G1QBD4</accession>
<comment type="subcellular location">
    <subcellularLocation>
        <location evidence="1">Cell envelope</location>
    </subcellularLocation>
</comment>